<comment type="caution">
    <text evidence="1">The sequence shown here is derived from an EMBL/GenBank/DDBJ whole genome shotgun (WGS) entry which is preliminary data.</text>
</comment>
<reference evidence="2" key="1">
    <citation type="journal article" date="2023" name="Front. Plant Sci.">
        <title>Chromosomal-level genome assembly of Melastoma candidum provides insights into trichome evolution.</title>
        <authorList>
            <person name="Zhong Y."/>
            <person name="Wu W."/>
            <person name="Sun C."/>
            <person name="Zou P."/>
            <person name="Liu Y."/>
            <person name="Dai S."/>
            <person name="Zhou R."/>
        </authorList>
    </citation>
    <scope>NUCLEOTIDE SEQUENCE [LARGE SCALE GENOMIC DNA]</scope>
</reference>
<evidence type="ECO:0000313" key="2">
    <source>
        <dbReference type="Proteomes" id="UP001057402"/>
    </source>
</evidence>
<protein>
    <submittedName>
        <fullName evidence="1">Uncharacterized protein</fullName>
    </submittedName>
</protein>
<proteinExistence type="predicted"/>
<dbReference type="Proteomes" id="UP001057402">
    <property type="component" value="Chromosome 4"/>
</dbReference>
<name>A0ACB9QYU0_9MYRT</name>
<keyword evidence="2" id="KW-1185">Reference proteome</keyword>
<evidence type="ECO:0000313" key="1">
    <source>
        <dbReference type="EMBL" id="KAI4371814.1"/>
    </source>
</evidence>
<accession>A0ACB9QYU0</accession>
<dbReference type="EMBL" id="CM042883">
    <property type="protein sequence ID" value="KAI4371814.1"/>
    <property type="molecule type" value="Genomic_DNA"/>
</dbReference>
<organism evidence="1 2">
    <name type="scientific">Melastoma candidum</name>
    <dbReference type="NCBI Taxonomy" id="119954"/>
    <lineage>
        <taxon>Eukaryota</taxon>
        <taxon>Viridiplantae</taxon>
        <taxon>Streptophyta</taxon>
        <taxon>Embryophyta</taxon>
        <taxon>Tracheophyta</taxon>
        <taxon>Spermatophyta</taxon>
        <taxon>Magnoliopsida</taxon>
        <taxon>eudicotyledons</taxon>
        <taxon>Gunneridae</taxon>
        <taxon>Pentapetalae</taxon>
        <taxon>rosids</taxon>
        <taxon>malvids</taxon>
        <taxon>Myrtales</taxon>
        <taxon>Melastomataceae</taxon>
        <taxon>Melastomatoideae</taxon>
        <taxon>Melastomateae</taxon>
        <taxon>Melastoma</taxon>
    </lineage>
</organism>
<sequence length="488" mass="54231">MIPFGSAKATVPLLCLLFHLLCHSATSLQVLPDTYLFLDEPVFPSPLPSPSPSPLFGPPASLPHELPSKNILAIILIVVSTIAGLMMLIGLLLYIKLNKKRNSDEEAMLGGLNDDSRIEGPIRSQDVPLMPLSVIRAATNNFSEESELGRGGFGPVFRGMLPNGQEIAVKRLLKTSSQGFDELKNEVTLIARLQHRNLVRLLGCCLEEHEKLLIYEYMPNKSLDFFLFNPSMSGSLNWERRFSIIYGTARGLLYLHEDSRLRIIHRDLKASNILLDHEMNPKISDFGLARIVDVHQDQATTSRVAGTFGYMAPEYATGGFFSVKSDVFSFGVLLLEIVSGRKNRSFHLHEHGESLLTFTWKLWCDSRGQDLIEGCATWSLPSDLETAPVPKLASAAEYLFKLGVEGKRFRPTVLLLMATTLNVPVPQASRHGVGDNQSTELRIRQQSVAEITKMIHVASLLHDDVLDDAEMRRGVGSLNFVMGNKRDT</sequence>
<gene>
    <name evidence="1" type="ORF">MLD38_010118</name>
</gene>